<accession>A0A1A9ZJE1</accession>
<keyword evidence="2" id="KW-1185">Reference proteome</keyword>
<proteinExistence type="predicted"/>
<evidence type="ECO:0000313" key="2">
    <source>
        <dbReference type="Proteomes" id="UP000092445"/>
    </source>
</evidence>
<dbReference type="AlphaFoldDB" id="A0A1A9ZJE1"/>
<organism evidence="1 2">
    <name type="scientific">Glossina pallidipes</name>
    <name type="common">Tsetse fly</name>
    <dbReference type="NCBI Taxonomy" id="7398"/>
    <lineage>
        <taxon>Eukaryota</taxon>
        <taxon>Metazoa</taxon>
        <taxon>Ecdysozoa</taxon>
        <taxon>Arthropoda</taxon>
        <taxon>Hexapoda</taxon>
        <taxon>Insecta</taxon>
        <taxon>Pterygota</taxon>
        <taxon>Neoptera</taxon>
        <taxon>Endopterygota</taxon>
        <taxon>Diptera</taxon>
        <taxon>Brachycera</taxon>
        <taxon>Muscomorpha</taxon>
        <taxon>Hippoboscoidea</taxon>
        <taxon>Glossinidae</taxon>
        <taxon>Glossina</taxon>
    </lineage>
</organism>
<evidence type="ECO:0000313" key="1">
    <source>
        <dbReference type="EnsemblMetazoa" id="GPAI016667-PA"/>
    </source>
</evidence>
<dbReference type="VEuPathDB" id="VectorBase:GPAI016667"/>
<sequence length="151" mass="16860">MLTVDFNRATSEQGGLLQSECRYLIVASNKGYSGKKGICNSATADSNMMAVKQLNSKKCQIVYSEAAKNYMSICDKLLERLHACTPLEKRKISLTFEALNRQRRKNAIAFAKPKWIVCDPIQNIVLNRVFTGECPNRFMSNSVGVISGVFL</sequence>
<dbReference type="EnsemblMetazoa" id="GPAI016667-RA">
    <property type="protein sequence ID" value="GPAI016667-PA"/>
    <property type="gene ID" value="GPAI016667"/>
</dbReference>
<reference evidence="2" key="1">
    <citation type="submission" date="2014-03" db="EMBL/GenBank/DDBJ databases">
        <authorList>
            <person name="Aksoy S."/>
            <person name="Warren W."/>
            <person name="Wilson R.K."/>
        </authorList>
    </citation>
    <scope>NUCLEOTIDE SEQUENCE [LARGE SCALE GENOMIC DNA]</scope>
    <source>
        <strain evidence="2">IAEA</strain>
    </source>
</reference>
<reference evidence="1" key="2">
    <citation type="submission" date="2020-05" db="UniProtKB">
        <authorList>
            <consortium name="EnsemblMetazoa"/>
        </authorList>
    </citation>
    <scope>IDENTIFICATION</scope>
    <source>
        <strain evidence="1">IAEA</strain>
    </source>
</reference>
<name>A0A1A9ZJE1_GLOPL</name>
<dbReference type="Proteomes" id="UP000092445">
    <property type="component" value="Unassembled WGS sequence"/>
</dbReference>
<protein>
    <submittedName>
        <fullName evidence="1">Uncharacterized protein</fullName>
    </submittedName>
</protein>